<dbReference type="Pfam" id="PF02525">
    <property type="entry name" value="Flavodoxin_2"/>
    <property type="match status" value="1"/>
</dbReference>
<gene>
    <name evidence="5" type="ORF">J7337_012742</name>
</gene>
<dbReference type="PANTHER" id="PTHR10204">
    <property type="entry name" value="NAD P H OXIDOREDUCTASE-RELATED"/>
    <property type="match status" value="1"/>
</dbReference>
<reference evidence="5" key="1">
    <citation type="journal article" date="2021" name="Mol. Plant Microbe Interact.">
        <title>Telomere to telomere genome assembly of Fusarium musae F31, causal agent of crown rot disease of banana.</title>
        <authorList>
            <person name="Degradi L."/>
            <person name="Tava V."/>
            <person name="Kunova A."/>
            <person name="Cortesi P."/>
            <person name="Saracchi M."/>
            <person name="Pasquali M."/>
        </authorList>
    </citation>
    <scope>NUCLEOTIDE SEQUENCE</scope>
    <source>
        <strain evidence="5">F31</strain>
    </source>
</reference>
<comment type="similarity">
    <text evidence="1">Belongs to the NAD(P)H dehydrogenase (quinone) family.</text>
</comment>
<evidence type="ECO:0000259" key="4">
    <source>
        <dbReference type="Pfam" id="PF02525"/>
    </source>
</evidence>
<comment type="caution">
    <text evidence="5">The sequence shown here is derived from an EMBL/GenBank/DDBJ whole genome shotgun (WGS) entry which is preliminary data.</text>
</comment>
<protein>
    <recommendedName>
        <fullName evidence="4">Flavodoxin-like fold domain-containing protein</fullName>
    </recommendedName>
</protein>
<proteinExistence type="inferred from homology"/>
<dbReference type="GO" id="GO:0003955">
    <property type="term" value="F:NAD(P)H dehydrogenase (quinone) activity"/>
    <property type="evidence" value="ECO:0007669"/>
    <property type="project" value="TreeGrafter"/>
</dbReference>
<feature type="signal peptide" evidence="3">
    <location>
        <begin position="1"/>
        <end position="22"/>
    </location>
</feature>
<dbReference type="SUPFAM" id="SSF52218">
    <property type="entry name" value="Flavoproteins"/>
    <property type="match status" value="1"/>
</dbReference>
<dbReference type="InterPro" id="IPR003680">
    <property type="entry name" value="Flavodoxin_fold"/>
</dbReference>
<organism evidence="5 6">
    <name type="scientific">Fusarium musae</name>
    <dbReference type="NCBI Taxonomy" id="1042133"/>
    <lineage>
        <taxon>Eukaryota</taxon>
        <taxon>Fungi</taxon>
        <taxon>Dikarya</taxon>
        <taxon>Ascomycota</taxon>
        <taxon>Pezizomycotina</taxon>
        <taxon>Sordariomycetes</taxon>
        <taxon>Hypocreomycetidae</taxon>
        <taxon>Hypocreales</taxon>
        <taxon>Nectriaceae</taxon>
        <taxon>Fusarium</taxon>
    </lineage>
</organism>
<keyword evidence="3" id="KW-0732">Signal</keyword>
<dbReference type="EMBL" id="JAHBCI010000010">
    <property type="protein sequence ID" value="KAG9496161.1"/>
    <property type="molecule type" value="Genomic_DNA"/>
</dbReference>
<evidence type="ECO:0000313" key="6">
    <source>
        <dbReference type="Proteomes" id="UP000827133"/>
    </source>
</evidence>
<evidence type="ECO:0000256" key="2">
    <source>
        <dbReference type="ARBA" id="ARBA00023002"/>
    </source>
</evidence>
<dbReference type="AlphaFoldDB" id="A0A9P8IH37"/>
<dbReference type="KEGG" id="fmu:J7337_012742"/>
<evidence type="ECO:0000313" key="5">
    <source>
        <dbReference type="EMBL" id="KAG9496161.1"/>
    </source>
</evidence>
<keyword evidence="2" id="KW-0560">Oxidoreductase</keyword>
<sequence>MRNTKRQSAPLVISMKVLVILAHPEPQSFNGSLFQVSVNELKAQGHQVKTSDLYSMKWKTEIDRADFPDLATDARLKVAYASRDSYTSGNLTKDVKTEQEKLLWADVVLFHFPLWWYTMPAILKGWVERVFSMGFAYGYGEHSDKHYGDRYGEGVFAGKRAMLVVTAGGQKEHFSTRGIAGPIDDLLFPINHGVLYYPGFQVLPSHIVYQTDRLDEAGFEKEAEALREKLRHLETTKPIAYRSQNGGEYEIPSLTLKPGLEGKNASGFSIHIRDGGVANE</sequence>
<accession>A0A9P8IH37</accession>
<dbReference type="InterPro" id="IPR029039">
    <property type="entry name" value="Flavoprotein-like_sf"/>
</dbReference>
<dbReference type="Gene3D" id="3.40.50.360">
    <property type="match status" value="1"/>
</dbReference>
<feature type="domain" description="Flavodoxin-like fold" evidence="4">
    <location>
        <begin position="15"/>
        <end position="230"/>
    </location>
</feature>
<dbReference type="InterPro" id="IPR051545">
    <property type="entry name" value="NAD(P)H_dehydrogenase_qn"/>
</dbReference>
<dbReference type="Proteomes" id="UP000827133">
    <property type="component" value="Unassembled WGS sequence"/>
</dbReference>
<dbReference type="GeneID" id="68320598"/>
<name>A0A9P8IH37_9HYPO</name>
<dbReference type="RefSeq" id="XP_044675161.1">
    <property type="nucleotide sequence ID" value="XM_044830245.1"/>
</dbReference>
<keyword evidence="6" id="KW-1185">Reference proteome</keyword>
<feature type="chain" id="PRO_5040456647" description="Flavodoxin-like fold domain-containing protein" evidence="3">
    <location>
        <begin position="23"/>
        <end position="280"/>
    </location>
</feature>
<evidence type="ECO:0000256" key="3">
    <source>
        <dbReference type="SAM" id="SignalP"/>
    </source>
</evidence>
<evidence type="ECO:0000256" key="1">
    <source>
        <dbReference type="ARBA" id="ARBA00006252"/>
    </source>
</evidence>
<dbReference type="GO" id="GO:0005829">
    <property type="term" value="C:cytosol"/>
    <property type="evidence" value="ECO:0007669"/>
    <property type="project" value="TreeGrafter"/>
</dbReference>
<dbReference type="PANTHER" id="PTHR10204:SF34">
    <property type="entry name" value="NAD(P)H DEHYDROGENASE [QUINONE] 1 ISOFORM 1"/>
    <property type="match status" value="1"/>
</dbReference>